<keyword evidence="1" id="KW-0175">Coiled coil</keyword>
<dbReference type="PANTHER" id="PTHR30565">
    <property type="entry name" value="PROTEIN YCIF"/>
    <property type="match status" value="1"/>
</dbReference>
<dbReference type="Pfam" id="PF05974">
    <property type="entry name" value="DUF892"/>
    <property type="match status" value="1"/>
</dbReference>
<organism evidence="2 3">
    <name type="scientific">Pelagibacterium nitratireducens</name>
    <dbReference type="NCBI Taxonomy" id="1046114"/>
    <lineage>
        <taxon>Bacteria</taxon>
        <taxon>Pseudomonadati</taxon>
        <taxon>Pseudomonadota</taxon>
        <taxon>Alphaproteobacteria</taxon>
        <taxon>Hyphomicrobiales</taxon>
        <taxon>Devosiaceae</taxon>
        <taxon>Pelagibacterium</taxon>
    </lineage>
</organism>
<name>A0ABZ2I642_9HYPH</name>
<dbReference type="SUPFAM" id="SSF47240">
    <property type="entry name" value="Ferritin-like"/>
    <property type="match status" value="1"/>
</dbReference>
<evidence type="ECO:0000313" key="2">
    <source>
        <dbReference type="EMBL" id="WWT33278.1"/>
    </source>
</evidence>
<gene>
    <name evidence="2" type="ORF">V6617_02065</name>
</gene>
<dbReference type="PANTHER" id="PTHR30565:SF9">
    <property type="entry name" value="PROTEIN YCIF"/>
    <property type="match status" value="1"/>
</dbReference>
<reference evidence="2 3" key="1">
    <citation type="submission" date="2024-02" db="EMBL/GenBank/DDBJ databases">
        <title>Complete genome sequence of Pelagibacterium nitratireducens ZH15.</title>
        <authorList>
            <person name="Zhao L.H."/>
        </authorList>
    </citation>
    <scope>NUCLEOTIDE SEQUENCE [LARGE SCALE GENOMIC DNA]</scope>
    <source>
        <strain evidence="2 3">ZH15</strain>
    </source>
</reference>
<proteinExistence type="predicted"/>
<dbReference type="InterPro" id="IPR010287">
    <property type="entry name" value="DUF892_YciF-like"/>
</dbReference>
<sequence length="171" mass="19443">MNDHNEALAVFATGLKNAHAMEKQALSILKPQVSRIENYPDMRNRIEQHISETEQQIQRLETLFDRIDEKHSGFKDMVLSVGGSMAALSHAAAGDEVLKDTFANYAFEHYEIAAYKSLIRIGDHLSIADTSDLLRQNLEEEEMMAQWIDEHVGLVSDQYLALREADQQAKR</sequence>
<dbReference type="InterPro" id="IPR009078">
    <property type="entry name" value="Ferritin-like_SF"/>
</dbReference>
<protein>
    <submittedName>
        <fullName evidence="2">Ferritin-like domain-containing protein</fullName>
    </submittedName>
</protein>
<evidence type="ECO:0000256" key="1">
    <source>
        <dbReference type="SAM" id="Coils"/>
    </source>
</evidence>
<dbReference type="Proteomes" id="UP001369958">
    <property type="component" value="Chromosome"/>
</dbReference>
<accession>A0ABZ2I642</accession>
<dbReference type="InterPro" id="IPR012347">
    <property type="entry name" value="Ferritin-like"/>
</dbReference>
<keyword evidence="3" id="KW-1185">Reference proteome</keyword>
<evidence type="ECO:0000313" key="3">
    <source>
        <dbReference type="Proteomes" id="UP001369958"/>
    </source>
</evidence>
<dbReference type="InterPro" id="IPR047114">
    <property type="entry name" value="YciF"/>
</dbReference>
<dbReference type="RefSeq" id="WP_338608759.1">
    <property type="nucleotide sequence ID" value="NZ_CP146275.1"/>
</dbReference>
<dbReference type="Gene3D" id="1.20.1260.10">
    <property type="match status" value="1"/>
</dbReference>
<feature type="coiled-coil region" evidence="1">
    <location>
        <begin position="43"/>
        <end position="70"/>
    </location>
</feature>
<dbReference type="EMBL" id="CP146275">
    <property type="protein sequence ID" value="WWT33278.1"/>
    <property type="molecule type" value="Genomic_DNA"/>
</dbReference>